<dbReference type="Proteomes" id="UP000094793">
    <property type="component" value="Chromosome"/>
</dbReference>
<evidence type="ECO:0000313" key="3">
    <source>
        <dbReference type="Proteomes" id="UP000094793"/>
    </source>
</evidence>
<sequence length="62" mass="6814">MLSQTSTLSKSLASWAERSALRGERRKSGWSAPAHDPSTIAEAISPTPMIPIVLLMLRSQRH</sequence>
<evidence type="ECO:0000256" key="1">
    <source>
        <dbReference type="SAM" id="MobiDB-lite"/>
    </source>
</evidence>
<dbReference type="KEGG" id="blin:BLSMQ_3052"/>
<accession>A0A1D7W700</accession>
<organism evidence="2 3">
    <name type="scientific">Brevibacterium aurantiacum</name>
    <dbReference type="NCBI Taxonomy" id="273384"/>
    <lineage>
        <taxon>Bacteria</taxon>
        <taxon>Bacillati</taxon>
        <taxon>Actinomycetota</taxon>
        <taxon>Actinomycetes</taxon>
        <taxon>Micrococcales</taxon>
        <taxon>Brevibacteriaceae</taxon>
        <taxon>Brevibacterium</taxon>
    </lineage>
</organism>
<evidence type="ECO:0000313" key="2">
    <source>
        <dbReference type="EMBL" id="AOP54754.1"/>
    </source>
</evidence>
<feature type="region of interest" description="Disordered" evidence="1">
    <location>
        <begin position="22"/>
        <end position="42"/>
    </location>
</feature>
<reference evidence="3" key="1">
    <citation type="submission" date="2016-09" db="EMBL/GenBank/DDBJ databases">
        <title>Complete Genome Sequence of Brevibacterium linens SMQ-1335.</title>
        <authorList>
            <person name="de Melo A.G."/>
            <person name="Labrie S.J."/>
            <person name="Dumaresq J."/>
            <person name="Roberts R.J."/>
            <person name="Tremblay D.M."/>
            <person name="Moineau S."/>
        </authorList>
    </citation>
    <scope>NUCLEOTIDE SEQUENCE [LARGE SCALE GENOMIC DNA]</scope>
    <source>
        <strain evidence="3">SMQ-1335</strain>
    </source>
</reference>
<protein>
    <submittedName>
        <fullName evidence="2">Uncharacterized protein</fullName>
    </submittedName>
</protein>
<proteinExistence type="predicted"/>
<dbReference type="EMBL" id="CP017150">
    <property type="protein sequence ID" value="AOP54754.1"/>
    <property type="molecule type" value="Genomic_DNA"/>
</dbReference>
<name>A0A1D7W700_BREAU</name>
<dbReference type="AlphaFoldDB" id="A0A1D7W700"/>
<gene>
    <name evidence="2" type="ORF">BLSMQ_3052</name>
</gene>